<evidence type="ECO:0000313" key="1">
    <source>
        <dbReference type="EMBL" id="KAJ7631114.1"/>
    </source>
</evidence>
<organism evidence="1 2">
    <name type="scientific">Roridomyces roridus</name>
    <dbReference type="NCBI Taxonomy" id="1738132"/>
    <lineage>
        <taxon>Eukaryota</taxon>
        <taxon>Fungi</taxon>
        <taxon>Dikarya</taxon>
        <taxon>Basidiomycota</taxon>
        <taxon>Agaricomycotina</taxon>
        <taxon>Agaricomycetes</taxon>
        <taxon>Agaricomycetidae</taxon>
        <taxon>Agaricales</taxon>
        <taxon>Marasmiineae</taxon>
        <taxon>Mycenaceae</taxon>
        <taxon>Roridomyces</taxon>
    </lineage>
</organism>
<accession>A0AAD7BUS4</accession>
<sequence>MSPPRYRSIRRPAAPITYVFTPQPSNSMLLAPPPDTPDSQRPYHISVSLNCFTPTSFITIIRKNSWDGDLVGDFEIGANLTQNPGTLCLRGNEFPISELLDSTSHVYRTTWHWKVKSFGKGADKPMSLFWDDYQGGGVLSCYSSPDRNSSNLLAQFTPRAQLRRQGQVMEPPKLLVTSVGHDLFDDVLLSALVS</sequence>
<dbReference type="Proteomes" id="UP001221142">
    <property type="component" value="Unassembled WGS sequence"/>
</dbReference>
<reference evidence="1" key="1">
    <citation type="submission" date="2023-03" db="EMBL/GenBank/DDBJ databases">
        <title>Massive genome expansion in bonnet fungi (Mycena s.s.) driven by repeated elements and novel gene families across ecological guilds.</title>
        <authorList>
            <consortium name="Lawrence Berkeley National Laboratory"/>
            <person name="Harder C.B."/>
            <person name="Miyauchi S."/>
            <person name="Viragh M."/>
            <person name="Kuo A."/>
            <person name="Thoen E."/>
            <person name="Andreopoulos B."/>
            <person name="Lu D."/>
            <person name="Skrede I."/>
            <person name="Drula E."/>
            <person name="Henrissat B."/>
            <person name="Morin E."/>
            <person name="Kohler A."/>
            <person name="Barry K."/>
            <person name="LaButti K."/>
            <person name="Morin E."/>
            <person name="Salamov A."/>
            <person name="Lipzen A."/>
            <person name="Mereny Z."/>
            <person name="Hegedus B."/>
            <person name="Baldrian P."/>
            <person name="Stursova M."/>
            <person name="Weitz H."/>
            <person name="Taylor A."/>
            <person name="Grigoriev I.V."/>
            <person name="Nagy L.G."/>
            <person name="Martin F."/>
            <person name="Kauserud H."/>
        </authorList>
    </citation>
    <scope>NUCLEOTIDE SEQUENCE</scope>
    <source>
        <strain evidence="1">9284</strain>
    </source>
</reference>
<protein>
    <submittedName>
        <fullName evidence="1">Uncharacterized protein</fullName>
    </submittedName>
</protein>
<dbReference type="EMBL" id="JARKIF010000009">
    <property type="protein sequence ID" value="KAJ7631114.1"/>
    <property type="molecule type" value="Genomic_DNA"/>
</dbReference>
<proteinExistence type="predicted"/>
<comment type="caution">
    <text evidence="1">The sequence shown here is derived from an EMBL/GenBank/DDBJ whole genome shotgun (WGS) entry which is preliminary data.</text>
</comment>
<keyword evidence="2" id="KW-1185">Reference proteome</keyword>
<evidence type="ECO:0000313" key="2">
    <source>
        <dbReference type="Proteomes" id="UP001221142"/>
    </source>
</evidence>
<dbReference type="AlphaFoldDB" id="A0AAD7BUS4"/>
<name>A0AAD7BUS4_9AGAR</name>
<gene>
    <name evidence="1" type="ORF">FB45DRAFT_917533</name>
</gene>